<organism evidence="1 2">
    <name type="scientific">Pseudomonas paraeruginosa</name>
    <dbReference type="NCBI Taxonomy" id="2994495"/>
    <lineage>
        <taxon>Bacteria</taxon>
        <taxon>Pseudomonadati</taxon>
        <taxon>Pseudomonadota</taxon>
        <taxon>Gammaproteobacteria</taxon>
        <taxon>Pseudomonadales</taxon>
        <taxon>Pseudomonadaceae</taxon>
        <taxon>Pseudomonas</taxon>
    </lineage>
</organism>
<dbReference type="AlphaFoldDB" id="A0A2R3IN09"/>
<gene>
    <name evidence="1" type="ORF">CSB93_2105</name>
</gene>
<keyword evidence="2" id="KW-1185">Reference proteome</keyword>
<evidence type="ECO:0000313" key="1">
    <source>
        <dbReference type="EMBL" id="AVK03310.1"/>
    </source>
</evidence>
<dbReference type="Proteomes" id="UP000238390">
    <property type="component" value="Chromosome"/>
</dbReference>
<sequence>MISCCMPACSLCFFRYSSALSKPAIQARTLCRRQDPP</sequence>
<name>A0A2R3IN09_9PSED</name>
<protein>
    <submittedName>
        <fullName evidence="1">Uncharacterized protein</fullName>
    </submittedName>
</protein>
<reference evidence="1 2" key="1">
    <citation type="submission" date="2018-02" db="EMBL/GenBank/DDBJ databases">
        <title>FDA/CDC Antimicrobial Resistant Isolate Bank Genome Sequencing.</title>
        <authorList>
            <person name="Benahmed F.H."/>
            <person name="Lutgring J.D."/>
            <person name="Yoo B."/>
            <person name="Machado M."/>
            <person name="Brown A."/>
            <person name="McAllister G."/>
            <person name="Perry A."/>
            <person name="Halpin A.L."/>
            <person name="Vavikolanu K."/>
            <person name="Ott S."/>
            <person name="Zhao X."/>
            <person name="Tallon L.J."/>
            <person name="Sadzewicz L."/>
            <person name="Aluvathingal J."/>
            <person name="Nadendla S."/>
            <person name="Voskania-kordi A."/>
            <person name="Simonyan V."/>
            <person name="Patel J."/>
            <person name="Shawar R.M."/>
        </authorList>
    </citation>
    <scope>NUCLEOTIDE SEQUENCE [LARGE SCALE GENOMIC DNA]</scope>
    <source>
        <strain evidence="1 2">AR_0356</strain>
    </source>
</reference>
<accession>A0A2R3IN09</accession>
<dbReference type="EMBL" id="CP027169">
    <property type="protein sequence ID" value="AVK03310.1"/>
    <property type="molecule type" value="Genomic_DNA"/>
</dbReference>
<evidence type="ECO:0000313" key="2">
    <source>
        <dbReference type="Proteomes" id="UP000238390"/>
    </source>
</evidence>
<proteinExistence type="predicted"/>